<dbReference type="Pfam" id="PF07738">
    <property type="entry name" value="Sad1_UNC"/>
    <property type="match status" value="1"/>
</dbReference>
<dbReference type="AlphaFoldDB" id="A0A3B3RIF6"/>
<feature type="domain" description="SUN" evidence="9">
    <location>
        <begin position="722"/>
        <end position="883"/>
    </location>
</feature>
<evidence type="ECO:0000256" key="4">
    <source>
        <dbReference type="ARBA" id="ARBA00023136"/>
    </source>
</evidence>
<evidence type="ECO:0000256" key="5">
    <source>
        <dbReference type="ARBA" id="ARBA00037816"/>
    </source>
</evidence>
<evidence type="ECO:0000256" key="7">
    <source>
        <dbReference type="SAM" id="MobiDB-lite"/>
    </source>
</evidence>
<evidence type="ECO:0000259" key="9">
    <source>
        <dbReference type="PROSITE" id="PS51469"/>
    </source>
</evidence>
<comment type="subcellular location">
    <subcellularLocation>
        <location evidence="5">Nucleus inner membrane</location>
        <topology evidence="5">Single-pass type II membrane protein</topology>
    </subcellularLocation>
</comment>
<organism evidence="10 11">
    <name type="scientific">Paramormyrops kingsleyae</name>
    <dbReference type="NCBI Taxonomy" id="1676925"/>
    <lineage>
        <taxon>Eukaryota</taxon>
        <taxon>Metazoa</taxon>
        <taxon>Chordata</taxon>
        <taxon>Craniata</taxon>
        <taxon>Vertebrata</taxon>
        <taxon>Euteleostomi</taxon>
        <taxon>Actinopterygii</taxon>
        <taxon>Neopterygii</taxon>
        <taxon>Teleostei</taxon>
        <taxon>Osteoglossocephala</taxon>
        <taxon>Osteoglossomorpha</taxon>
        <taxon>Osteoglossiformes</taxon>
        <taxon>Mormyridae</taxon>
        <taxon>Paramormyrops</taxon>
    </lineage>
</organism>
<evidence type="ECO:0000256" key="1">
    <source>
        <dbReference type="ARBA" id="ARBA00022692"/>
    </source>
</evidence>
<keyword evidence="3 6" id="KW-0175">Coiled coil</keyword>
<feature type="region of interest" description="Disordered" evidence="7">
    <location>
        <begin position="215"/>
        <end position="235"/>
    </location>
</feature>
<evidence type="ECO:0000313" key="10">
    <source>
        <dbReference type="Ensembl" id="ENSPKIP00000017615.1"/>
    </source>
</evidence>
<dbReference type="GO" id="GO:0043495">
    <property type="term" value="F:protein-membrane adaptor activity"/>
    <property type="evidence" value="ECO:0007669"/>
    <property type="project" value="TreeGrafter"/>
</dbReference>
<feature type="transmembrane region" description="Helical" evidence="8">
    <location>
        <begin position="349"/>
        <end position="366"/>
    </location>
</feature>
<dbReference type="InterPro" id="IPR045119">
    <property type="entry name" value="SUN1-5"/>
</dbReference>
<evidence type="ECO:0000313" key="11">
    <source>
        <dbReference type="Proteomes" id="UP000261540"/>
    </source>
</evidence>
<proteinExistence type="predicted"/>
<evidence type="ECO:0000256" key="8">
    <source>
        <dbReference type="SAM" id="Phobius"/>
    </source>
</evidence>
<dbReference type="GO" id="GO:0005637">
    <property type="term" value="C:nuclear inner membrane"/>
    <property type="evidence" value="ECO:0007669"/>
    <property type="project" value="UniProtKB-SubCell"/>
</dbReference>
<evidence type="ECO:0000256" key="6">
    <source>
        <dbReference type="SAM" id="Coils"/>
    </source>
</evidence>
<feature type="region of interest" description="Disordered" evidence="7">
    <location>
        <begin position="1"/>
        <end position="55"/>
    </location>
</feature>
<keyword evidence="1 8" id="KW-0812">Transmembrane</keyword>
<dbReference type="PANTHER" id="PTHR12911:SF23">
    <property type="entry name" value="SUN DOMAIN-CONTAINING PROTEIN 1"/>
    <property type="match status" value="1"/>
</dbReference>
<dbReference type="Proteomes" id="UP000261540">
    <property type="component" value="Unplaced"/>
</dbReference>
<keyword evidence="11" id="KW-1185">Reference proteome</keyword>
<dbReference type="Gene3D" id="2.60.120.260">
    <property type="entry name" value="Galactose-binding domain-like"/>
    <property type="match status" value="1"/>
</dbReference>
<keyword evidence="2 8" id="KW-1133">Transmembrane helix</keyword>
<name>A0A3B3RIF6_9TELE</name>
<keyword evidence="4 8" id="KW-0472">Membrane</keyword>
<reference evidence="10" key="2">
    <citation type="submission" date="2025-09" db="UniProtKB">
        <authorList>
            <consortium name="Ensembl"/>
        </authorList>
    </citation>
    <scope>IDENTIFICATION</scope>
</reference>
<dbReference type="FunFam" id="2.60.120.260:FF:000009">
    <property type="entry name" value="SUN domain-containing protein 1 isoform X1"/>
    <property type="match status" value="1"/>
</dbReference>
<dbReference type="PROSITE" id="PS51469">
    <property type="entry name" value="SUN"/>
    <property type="match status" value="1"/>
</dbReference>
<dbReference type="GO" id="GO:0034993">
    <property type="term" value="C:meiotic nuclear membrane microtubule tethering complex"/>
    <property type="evidence" value="ECO:0007669"/>
    <property type="project" value="TreeGrafter"/>
</dbReference>
<evidence type="ECO:0000256" key="2">
    <source>
        <dbReference type="ARBA" id="ARBA00022989"/>
    </source>
</evidence>
<dbReference type="InterPro" id="IPR012919">
    <property type="entry name" value="SUN_dom"/>
</dbReference>
<dbReference type="PANTHER" id="PTHR12911">
    <property type="entry name" value="SAD1/UNC-84-LIKE PROTEIN-RELATED"/>
    <property type="match status" value="1"/>
</dbReference>
<evidence type="ECO:0000256" key="3">
    <source>
        <dbReference type="ARBA" id="ARBA00023054"/>
    </source>
</evidence>
<protein>
    <recommendedName>
        <fullName evidence="9">SUN domain-containing protein</fullName>
    </recommendedName>
</protein>
<feature type="transmembrane region" description="Helical" evidence="8">
    <location>
        <begin position="373"/>
        <end position="390"/>
    </location>
</feature>
<sequence length="885" mass="97711">MRVPSCRGGRQDRAPGSELNLQGVSRRAVETWQPCQRSPPLRNTGHTSLRSSYEGEPRAAAFRSPSMSRRSLRLHTPGGRYGDDSLADLSLSYCGETRTVRSRKEQQHQSSQSVLLMPHRSLPGSALHTQGSVHSCAASNASLLSSLLDESCVQERTLFDSFWGEDDDVEIRDRGLLDQPDIHTAQTQTSMLIGHFGDDCAVQRERQDILSAHSPSLHSAHTHEDTAASAPGPPASTLYCRKHKPGVLASSSDACLRRGRWLAVSAASVLTLLVQTVLLKVQTEGKGVLGSLCRASLWYSKSAAASAVSLASRLASRLAWGAELKAPRHGAIAQEGGSAASGLLRWLGVGWYQLIALMSLLDVFILTWCLPKLYRLMLLLLPLLLILGLWQRDSYSLLVLEAPRQEEKVSVGGGHTADGRADAGRLGLLENHISQLWESVRRGGWQSRRRQERLQTQGQDLDRQRTLLEQLERRTDPAALGSWVSELLEQKLGSLREELSSRELGEQLRTERPTLQQRNTASRLTHLEALLRNLEAKTEDVLQRQVSVTPPPVSAPVSTDSEAHHSLLEKVQRLEVELGRLRQDLQGALEAQERCEQLETLQNGVSAQVKQELRMLFYGSEGAARADVPVPLLPWLSAHFTRGSDLRGALSALEHSILKNVSLWVEQSERPPCVQTASCAVAGGQGTAGVSKEEVQQIVQNALRLYSQDQTGLVDYALESGGGSILGTRCSETYETRSALMSLFGLPLWYFTQSPRVVIQPDVHPGNCWPFKGSKGFLVIRLSRKIIPTAFSLEHLAKALSPLGNLSSAPRHFEVYGLENELQDEGILLGKYTYEEDGESLQTFLTSEQIEQAFQIIELQVLSNWGHPDYTCLYRFRVHGEPSAQ</sequence>
<feature type="coiled-coil region" evidence="6">
    <location>
        <begin position="517"/>
        <end position="591"/>
    </location>
</feature>
<accession>A0A3B3RIF6</accession>
<dbReference type="GeneTree" id="ENSGT00940000155830"/>
<reference evidence="10" key="1">
    <citation type="submission" date="2025-08" db="UniProtKB">
        <authorList>
            <consortium name="Ensembl"/>
        </authorList>
    </citation>
    <scope>IDENTIFICATION</scope>
</reference>
<dbReference type="Ensembl" id="ENSPKIT00000042128.1">
    <property type="protein sequence ID" value="ENSPKIP00000017615.1"/>
    <property type="gene ID" value="ENSPKIG00000003418.1"/>
</dbReference>